<accession>A0A640KF19</accession>
<gene>
    <name evidence="2" type="ORF">LtaPh_0907600</name>
</gene>
<dbReference type="Proteomes" id="UP000419144">
    <property type="component" value="Unassembled WGS sequence"/>
</dbReference>
<evidence type="ECO:0000313" key="3">
    <source>
        <dbReference type="Proteomes" id="UP000419144"/>
    </source>
</evidence>
<dbReference type="EMBL" id="BLBS01000010">
    <property type="protein sequence ID" value="GET86327.1"/>
    <property type="molecule type" value="Genomic_DNA"/>
</dbReference>
<organism evidence="2 3">
    <name type="scientific">Leishmania tarentolae</name>
    <name type="common">Sauroleishmania tarentolae</name>
    <dbReference type="NCBI Taxonomy" id="5689"/>
    <lineage>
        <taxon>Eukaryota</taxon>
        <taxon>Discoba</taxon>
        <taxon>Euglenozoa</taxon>
        <taxon>Kinetoplastea</taxon>
        <taxon>Metakinetoplastina</taxon>
        <taxon>Trypanosomatida</taxon>
        <taxon>Trypanosomatidae</taxon>
        <taxon>Leishmaniinae</taxon>
        <taxon>Leishmania</taxon>
        <taxon>lizard Leishmania</taxon>
    </lineage>
</organism>
<protein>
    <submittedName>
        <fullName evidence="2">Uncharacterized protein</fullName>
    </submittedName>
</protein>
<dbReference type="VEuPathDB" id="TriTrypDB:LtaPh_0907600"/>
<feature type="region of interest" description="Disordered" evidence="1">
    <location>
        <begin position="573"/>
        <end position="596"/>
    </location>
</feature>
<dbReference type="OrthoDB" id="273440at2759"/>
<proteinExistence type="predicted"/>
<name>A0A640KF19_LEITA</name>
<evidence type="ECO:0000256" key="1">
    <source>
        <dbReference type="SAM" id="MobiDB-lite"/>
    </source>
</evidence>
<keyword evidence="3" id="KW-1185">Reference proteome</keyword>
<reference evidence="2" key="1">
    <citation type="submission" date="2019-11" db="EMBL/GenBank/DDBJ databases">
        <title>Leishmania tarentolae CDS.</title>
        <authorList>
            <person name="Goto Y."/>
            <person name="Yamagishi J."/>
        </authorList>
    </citation>
    <scope>NUCLEOTIDE SEQUENCE [LARGE SCALE GENOMIC DNA]</scope>
    <source>
        <strain evidence="2">Parrot Tar II</strain>
    </source>
</reference>
<comment type="caution">
    <text evidence="2">The sequence shown here is derived from an EMBL/GenBank/DDBJ whole genome shotgun (WGS) entry which is preliminary data.</text>
</comment>
<dbReference type="AlphaFoldDB" id="A0A640KF19"/>
<evidence type="ECO:0000313" key="2">
    <source>
        <dbReference type="EMBL" id="GET86327.1"/>
    </source>
</evidence>
<sequence length="733" mass="79446">MWLWCFHAIGERAKANPTRSLLSSLSNPTPSPRPRLSHCALVHPHSPPLTWPLPHSPTLHPCLCKGYVIFSPCCGPPPPALFQARSLLSLNMDTSSTRLTTSATASGLVSSPFVPCTEDSAHTRRVGRHPILFQRTLDAVSYRYLTASSRLARTVASASSDNNAASVALHAAATAEAAHTAYVMVLTENYQQLWQQRGLVPKAARREWFETVVVHLKALNVLGATLAWLTDTPTASVETADVGVDYGMIATGGTVPNNCVAPAALPHHADGERKQKTSREPAHEPLPLWCLWQDAQRHLHHMTLRLFPWTPVAGRAYGTREAMRMSDLTRMDSSAFAWRVRQWCCTAALFHSPRSTDAEEEASLVGVTEGVHRGMIADVVWRVHPGGNSSTSAASPSPSSFSAEEPEVARMLLLCLGTTAETAAENCLARQYVAGALVYRMLLEVTLGRLRALPRCIFTWRLLRDVIREHVMTLAAGFLNRDEQKVALLAMTAYLEEVVIPYLQHRDCHLESLRHTAAQVHAQFAHLASAKLEDLRAAVASIGGGNSDKAGAVEQSGAEATDVGVDGLSAATEPAAETSAEDKEAQSRLPEAQRQSMATSMELLLRHACTSVSTTFTETKALQCAKDIVASTILGSTAVVGRVESAKASDRQYGDASAVPSESWEDELLSMRRDLHGKKVDDGVLHSPAARLSQLRFFLYHYFTQSPTLAFDRVCNTAAAPALAEVGNGGEVS</sequence>